<gene>
    <name evidence="6" type="primary">dnaQ</name>
    <name evidence="6" type="ORF">MGR_3951</name>
</gene>
<dbReference type="Pfam" id="PF00929">
    <property type="entry name" value="RNase_T"/>
    <property type="match status" value="1"/>
</dbReference>
<keyword evidence="4" id="KW-0812">Transmembrane</keyword>
<dbReference type="Gene3D" id="3.30.420.10">
    <property type="entry name" value="Ribonuclease H-like superfamily/Ribonuclease H"/>
    <property type="match status" value="1"/>
</dbReference>
<evidence type="ECO:0000256" key="1">
    <source>
        <dbReference type="ARBA" id="ARBA00025483"/>
    </source>
</evidence>
<keyword evidence="4" id="KW-0472">Membrane</keyword>
<feature type="transmembrane region" description="Helical" evidence="4">
    <location>
        <begin position="7"/>
        <end position="25"/>
    </location>
</feature>
<dbReference type="FunFam" id="3.30.420.10:FF:000045">
    <property type="entry name" value="3'-5' exonuclease DinG"/>
    <property type="match status" value="1"/>
</dbReference>
<dbReference type="CDD" id="cd06127">
    <property type="entry name" value="DEDDh"/>
    <property type="match status" value="1"/>
</dbReference>
<keyword evidence="6" id="KW-0808">Transferase</keyword>
<accession>A4U4S6</accession>
<dbReference type="AlphaFoldDB" id="A4U4S6"/>
<evidence type="ECO:0000259" key="5">
    <source>
        <dbReference type="SMART" id="SM00479"/>
    </source>
</evidence>
<dbReference type="SUPFAM" id="SSF53098">
    <property type="entry name" value="Ribonuclease H-like"/>
    <property type="match status" value="1"/>
</dbReference>
<keyword evidence="4" id="KW-1133">Transmembrane helix</keyword>
<dbReference type="EMBL" id="CU459003">
    <property type="protein sequence ID" value="CAM77883.1"/>
    <property type="molecule type" value="Genomic_DNA"/>
</dbReference>
<feature type="domain" description="Exonuclease" evidence="5">
    <location>
        <begin position="429"/>
        <end position="596"/>
    </location>
</feature>
<dbReference type="InterPro" id="IPR012337">
    <property type="entry name" value="RNaseH-like_sf"/>
</dbReference>
<dbReference type="PANTHER" id="PTHR30231">
    <property type="entry name" value="DNA POLYMERASE III SUBUNIT EPSILON"/>
    <property type="match status" value="1"/>
</dbReference>
<dbReference type="EC" id="2.7.7.7" evidence="6"/>
<feature type="region of interest" description="Disordered" evidence="3">
    <location>
        <begin position="362"/>
        <end position="405"/>
    </location>
</feature>
<evidence type="ECO:0000313" key="6">
    <source>
        <dbReference type="EMBL" id="CAM77883.1"/>
    </source>
</evidence>
<evidence type="ECO:0000256" key="4">
    <source>
        <dbReference type="SAM" id="Phobius"/>
    </source>
</evidence>
<dbReference type="RefSeq" id="WP_106001252.1">
    <property type="nucleotide sequence ID" value="NZ_CP027527.1"/>
</dbReference>
<dbReference type="PANTHER" id="PTHR30231:SF41">
    <property type="entry name" value="DNA POLYMERASE III SUBUNIT EPSILON"/>
    <property type="match status" value="1"/>
</dbReference>
<dbReference type="GO" id="GO:0045004">
    <property type="term" value="P:DNA replication proofreading"/>
    <property type="evidence" value="ECO:0007669"/>
    <property type="project" value="TreeGrafter"/>
</dbReference>
<evidence type="ECO:0000256" key="3">
    <source>
        <dbReference type="SAM" id="MobiDB-lite"/>
    </source>
</evidence>
<keyword evidence="6" id="KW-0548">Nucleotidyltransferase</keyword>
<dbReference type="SMART" id="SM00479">
    <property type="entry name" value="EXOIII"/>
    <property type="match status" value="1"/>
</dbReference>
<name>A4U4S6_9PROT</name>
<organism evidence="6">
    <name type="scientific">Magnetospirillum gryphiswaldense</name>
    <dbReference type="NCBI Taxonomy" id="55518"/>
    <lineage>
        <taxon>Bacteria</taxon>
        <taxon>Pseudomonadati</taxon>
        <taxon>Pseudomonadota</taxon>
        <taxon>Alphaproteobacteria</taxon>
        <taxon>Rhodospirillales</taxon>
        <taxon>Rhodospirillaceae</taxon>
        <taxon>Magnetospirillum</taxon>
    </lineage>
</organism>
<comment type="subunit">
    <text evidence="2">DNA polymerase III contains a core (composed of alpha, epsilon and theta chains) that associates with a tau subunit. This core dimerizes to form the POLIII' complex. PolIII' associates with the gamma complex (composed of gamma, delta, delta', psi and chi chains) and with the beta chain to form the complete DNA polymerase III complex.</text>
</comment>
<protein>
    <submittedName>
        <fullName evidence="6">DNA polymerase III epsilon chain-like protein</fullName>
        <ecNumber evidence="6">2.7.7.7</ecNumber>
    </submittedName>
</protein>
<dbReference type="InterPro" id="IPR013520">
    <property type="entry name" value="Ribonucl_H"/>
</dbReference>
<proteinExistence type="predicted"/>
<comment type="function">
    <text evidence="1">DNA polymerase III is a complex, multichain enzyme responsible for most of the replicative synthesis in bacteria. The epsilon subunit contain the editing function and is a proofreading 3'-5' exonuclease.</text>
</comment>
<reference evidence="6" key="1">
    <citation type="journal article" date="2007" name="J. Bacteriol.">
        <title>Comparative genome analysis of four magnetotactic bacteria reveals a complex set of group-specific genes implicated in magnetosome biomineralization and function.</title>
        <authorList>
            <person name="Richter M."/>
            <person name="Kube M."/>
            <person name="Bazylinski D.A."/>
            <person name="Lombardot T."/>
            <person name="Gloeckner F.O."/>
            <person name="Reinhardt R."/>
            <person name="Schueler D."/>
        </authorList>
    </citation>
    <scope>NUCLEOTIDE SEQUENCE</scope>
    <source>
        <strain evidence="6">MSR-1</strain>
    </source>
</reference>
<sequence length="619" mass="66487">MTERKRVTLLIGATALSVLLVGLASRMPAPAPLVAGIGVIPLALLLMLWRRCAPQQQVAPPPHAEAPPPPTRREPARAWVAGALAELPDAAILCEWPSHRIACANTAAAALFGRSALPMGGDIAMILPMEPLLRALEGLEAGGHTAFTCASADGAALLRARLRLHDGFYLLTLTPEDAEPTRALRELSLRRASVRDLRRPLANLRAAAETIALYPDMTPRERAAFDEVITEESAALSRAVERLEADIATQIPSAASTDLYSQDLFNCLARRLTAHRIRLNMVGIPLWLHGDSRGLLDALTVLARHLAQATGHSEFDFEALLADRRVYVDLAWNGTAVPAAMVEVWLDLPAGDGGDSVRELLDRHQSEPWSQSGGGPLSVLRIPLPPPHRPQFSPSDRPRPPRPEVHDLDLMQRHLHAGGLTNEKLSDLTFVAFDCETTGLRPDQGDRLIQVGAVRIGQGRVLSGESFERLIDPGIPIPAQSMAYHGISNDMVKGKPPLAVVLPQFAAFAGASALAGHNVAFDLKFLHAAQGETGIALRQPVLDTMILAALLDPGYDLSLEAVAGRLGVPPLPHRSALSDALVTAEILARLIAPLEARGIRTLGQACQASLDWLTQGHRS</sequence>
<dbReference type="GO" id="GO:0005829">
    <property type="term" value="C:cytosol"/>
    <property type="evidence" value="ECO:0007669"/>
    <property type="project" value="TreeGrafter"/>
</dbReference>
<dbReference type="GO" id="GO:0003887">
    <property type="term" value="F:DNA-directed DNA polymerase activity"/>
    <property type="evidence" value="ECO:0007669"/>
    <property type="project" value="UniProtKB-EC"/>
</dbReference>
<dbReference type="InterPro" id="IPR036397">
    <property type="entry name" value="RNaseH_sf"/>
</dbReference>
<dbReference type="GO" id="GO:0003676">
    <property type="term" value="F:nucleic acid binding"/>
    <property type="evidence" value="ECO:0007669"/>
    <property type="project" value="InterPro"/>
</dbReference>
<feature type="compositionally biased region" description="Basic and acidic residues" evidence="3">
    <location>
        <begin position="396"/>
        <end position="405"/>
    </location>
</feature>
<evidence type="ECO:0000256" key="2">
    <source>
        <dbReference type="ARBA" id="ARBA00026073"/>
    </source>
</evidence>
<dbReference type="GO" id="GO:0008408">
    <property type="term" value="F:3'-5' exonuclease activity"/>
    <property type="evidence" value="ECO:0007669"/>
    <property type="project" value="TreeGrafter"/>
</dbReference>